<proteinExistence type="predicted"/>
<evidence type="ECO:0000256" key="4">
    <source>
        <dbReference type="ARBA" id="ARBA00022679"/>
    </source>
</evidence>
<reference evidence="8" key="1">
    <citation type="submission" date="2023-03" db="EMBL/GenBank/DDBJ databases">
        <title>Chromosome-scale reference genome and RAD-based genetic map of yellow starthistle (Centaurea solstitialis) reveal putative structural variation and QTLs associated with invader traits.</title>
        <authorList>
            <person name="Reatini B."/>
            <person name="Cang F.A."/>
            <person name="Jiang Q."/>
            <person name="Mckibben M.T.W."/>
            <person name="Barker M.S."/>
            <person name="Rieseberg L.H."/>
            <person name="Dlugosch K.M."/>
        </authorList>
    </citation>
    <scope>NUCLEOTIDE SEQUENCE</scope>
    <source>
        <strain evidence="8">CAN-66</strain>
        <tissue evidence="8">Leaf</tissue>
    </source>
</reference>
<dbReference type="GO" id="GO:0005739">
    <property type="term" value="C:mitochondrion"/>
    <property type="evidence" value="ECO:0007669"/>
    <property type="project" value="TreeGrafter"/>
</dbReference>
<dbReference type="Proteomes" id="UP001172457">
    <property type="component" value="Chromosome 4"/>
</dbReference>
<accession>A0AA38WLS4</accession>
<dbReference type="GO" id="GO:0030170">
    <property type="term" value="F:pyridoxal phosphate binding"/>
    <property type="evidence" value="ECO:0007669"/>
    <property type="project" value="InterPro"/>
</dbReference>
<dbReference type="InterPro" id="IPR015421">
    <property type="entry name" value="PyrdxlP-dep_Trfase_major"/>
</dbReference>
<dbReference type="InterPro" id="IPR004839">
    <property type="entry name" value="Aminotransferase_I/II_large"/>
</dbReference>
<comment type="caution">
    <text evidence="8">The sequence shown here is derived from an EMBL/GenBank/DDBJ whole genome shotgun (WGS) entry which is preliminary data.</text>
</comment>
<dbReference type="AlphaFoldDB" id="A0AA38WLS4"/>
<evidence type="ECO:0000256" key="2">
    <source>
        <dbReference type="ARBA" id="ARBA00011738"/>
    </source>
</evidence>
<dbReference type="Gene3D" id="3.40.640.10">
    <property type="entry name" value="Type I PLP-dependent aspartate aminotransferase-like (Major domain)"/>
    <property type="match status" value="1"/>
</dbReference>
<dbReference type="InterPro" id="IPR000796">
    <property type="entry name" value="Asp_trans"/>
</dbReference>
<comment type="cofactor">
    <cofactor evidence="1">
        <name>pyridoxal 5'-phosphate</name>
        <dbReference type="ChEBI" id="CHEBI:597326"/>
    </cofactor>
</comment>
<protein>
    <recommendedName>
        <fullName evidence="7">Aminotransferase class I/classII large domain-containing protein</fullName>
    </recommendedName>
</protein>
<name>A0AA38WLS4_9ASTR</name>
<dbReference type="GO" id="GO:0006520">
    <property type="term" value="P:amino acid metabolic process"/>
    <property type="evidence" value="ECO:0007669"/>
    <property type="project" value="InterPro"/>
</dbReference>
<evidence type="ECO:0000313" key="9">
    <source>
        <dbReference type="Proteomes" id="UP001172457"/>
    </source>
</evidence>
<gene>
    <name evidence="8" type="ORF">OSB04_017161</name>
</gene>
<keyword evidence="5" id="KW-0663">Pyridoxal phosphate</keyword>
<dbReference type="PANTHER" id="PTHR11879:SF54">
    <property type="entry name" value="ASPARTATE AMINOTRANSFERASE, MITOCHONDRIAL"/>
    <property type="match status" value="1"/>
</dbReference>
<evidence type="ECO:0000313" key="8">
    <source>
        <dbReference type="EMBL" id="KAJ9553116.1"/>
    </source>
</evidence>
<evidence type="ECO:0000256" key="5">
    <source>
        <dbReference type="ARBA" id="ARBA00022898"/>
    </source>
</evidence>
<dbReference type="Pfam" id="PF00155">
    <property type="entry name" value="Aminotran_1_2"/>
    <property type="match status" value="1"/>
</dbReference>
<evidence type="ECO:0000256" key="1">
    <source>
        <dbReference type="ARBA" id="ARBA00001933"/>
    </source>
</evidence>
<evidence type="ECO:0000256" key="6">
    <source>
        <dbReference type="ARBA" id="ARBA00049185"/>
    </source>
</evidence>
<dbReference type="GO" id="GO:0004069">
    <property type="term" value="F:L-aspartate:2-oxoglutarate aminotransferase activity"/>
    <property type="evidence" value="ECO:0007669"/>
    <property type="project" value="TreeGrafter"/>
</dbReference>
<dbReference type="InterPro" id="IPR015424">
    <property type="entry name" value="PyrdxlP-dep_Trfase"/>
</dbReference>
<dbReference type="PANTHER" id="PTHR11879">
    <property type="entry name" value="ASPARTATE AMINOTRANSFERASE"/>
    <property type="match status" value="1"/>
</dbReference>
<evidence type="ECO:0000259" key="7">
    <source>
        <dbReference type="Pfam" id="PF00155"/>
    </source>
</evidence>
<dbReference type="EMBL" id="JARYMX010000004">
    <property type="protein sequence ID" value="KAJ9553116.1"/>
    <property type="molecule type" value="Genomic_DNA"/>
</dbReference>
<comment type="subunit">
    <text evidence="2">Homodimer.</text>
</comment>
<organism evidence="8 9">
    <name type="scientific">Centaurea solstitialis</name>
    <name type="common">yellow star-thistle</name>
    <dbReference type="NCBI Taxonomy" id="347529"/>
    <lineage>
        <taxon>Eukaryota</taxon>
        <taxon>Viridiplantae</taxon>
        <taxon>Streptophyta</taxon>
        <taxon>Embryophyta</taxon>
        <taxon>Tracheophyta</taxon>
        <taxon>Spermatophyta</taxon>
        <taxon>Magnoliopsida</taxon>
        <taxon>eudicotyledons</taxon>
        <taxon>Gunneridae</taxon>
        <taxon>Pentapetalae</taxon>
        <taxon>asterids</taxon>
        <taxon>campanulids</taxon>
        <taxon>Asterales</taxon>
        <taxon>Asteraceae</taxon>
        <taxon>Carduoideae</taxon>
        <taxon>Cardueae</taxon>
        <taxon>Centaureinae</taxon>
        <taxon>Centaurea</taxon>
    </lineage>
</organism>
<comment type="catalytic activity">
    <reaction evidence="6">
        <text>L-aspartate + 2-oxoglutarate = oxaloacetate + L-glutamate</text>
        <dbReference type="Rhea" id="RHEA:21824"/>
        <dbReference type="ChEBI" id="CHEBI:16452"/>
        <dbReference type="ChEBI" id="CHEBI:16810"/>
        <dbReference type="ChEBI" id="CHEBI:29985"/>
        <dbReference type="ChEBI" id="CHEBI:29991"/>
        <dbReference type="EC" id="2.6.1.1"/>
    </reaction>
</comment>
<keyword evidence="4" id="KW-0808">Transferase</keyword>
<sequence>MGGSNKMLEETLKLVYREDSDLIKDKRIATLPWRDGNVPQRTFHYYHPESKGLDFASPMDGVKNASNGSFFLLHACAHNLTGFDPTVEQWKEISYQFKVILLLRHLQGFASGDPERDAKSIRIFREDGHLIGCSQSYAKNMGLYSQRVGCLRSEWDCTTVLTSLVERLVLLSMKMGSPAMQQRQA</sequence>
<feature type="domain" description="Aminotransferase class I/classII large" evidence="7">
    <location>
        <begin position="37"/>
        <end position="164"/>
    </location>
</feature>
<evidence type="ECO:0000256" key="3">
    <source>
        <dbReference type="ARBA" id="ARBA00022576"/>
    </source>
</evidence>
<keyword evidence="3" id="KW-0032">Aminotransferase</keyword>
<dbReference type="SUPFAM" id="SSF53383">
    <property type="entry name" value="PLP-dependent transferases"/>
    <property type="match status" value="1"/>
</dbReference>
<keyword evidence="9" id="KW-1185">Reference proteome</keyword>